<evidence type="ECO:0000259" key="6">
    <source>
        <dbReference type="PROSITE" id="PS52014"/>
    </source>
</evidence>
<dbReference type="Proteomes" id="UP001651158">
    <property type="component" value="Unassembled WGS sequence"/>
</dbReference>
<proteinExistence type="predicted"/>
<dbReference type="PANTHER" id="PTHR43684:SF11">
    <property type="entry name" value="CHROMO DOMAIN-CONTAINING PROTEIN"/>
    <property type="match status" value="1"/>
</dbReference>
<feature type="compositionally biased region" description="Polar residues" evidence="5">
    <location>
        <begin position="144"/>
        <end position="162"/>
    </location>
</feature>
<evidence type="ECO:0000313" key="7">
    <source>
        <dbReference type="EMBL" id="KAL5105486.1"/>
    </source>
</evidence>
<keyword evidence="3" id="KW-0156">Chromatin regulator</keyword>
<gene>
    <name evidence="7" type="ORF">TcWFU_005700</name>
</gene>
<feature type="compositionally biased region" description="Low complexity" evidence="5">
    <location>
        <begin position="62"/>
        <end position="74"/>
    </location>
</feature>
<evidence type="ECO:0000256" key="1">
    <source>
        <dbReference type="ARBA" id="ARBA00004123"/>
    </source>
</evidence>
<protein>
    <submittedName>
        <fullName evidence="7">Chromodomain Y-like protein 2</fullName>
    </submittedName>
</protein>
<feature type="compositionally biased region" description="Low complexity" evidence="5">
    <location>
        <begin position="261"/>
        <end position="272"/>
    </location>
</feature>
<dbReference type="PROSITE" id="PS52014">
    <property type="entry name" value="SAMD1_WH"/>
    <property type="match status" value="1"/>
</dbReference>
<dbReference type="Gene3D" id="3.90.226.10">
    <property type="entry name" value="2-enoyl-CoA Hydratase, Chain A, domain 1"/>
    <property type="match status" value="1"/>
</dbReference>
<dbReference type="EMBL" id="JAKROA010000008">
    <property type="protein sequence ID" value="KAL5105486.1"/>
    <property type="molecule type" value="Genomic_DNA"/>
</dbReference>
<sequence length="675" mass="72557">MDSGCRSRTDLLLTGTCRLVAVVNGSGGSREFRDRELPVHSQVFGCFSAFGREMPSASSDNAVSERSSSSTSVRFSRRTASDVARLATAESLSKDSAPTEPPRKRSRNSVDSSAPSPRKSVTVTVKAQDTEEFHSPSAAAIESGLSTPSKNGLVTPQTLPPDASNTEKVISVINFLRDRRRRPDEKIVILYSERMYQMSSTETKASLQSLVEENRIFRVKYPSGISYRYHMSVVARGDTIAQQSNRIRAKYAVSTSKSNGTTKTPSSRTSTPVGETFSGVEMTALKSFLRLISPSGCIVRPSNLTPSGDCPVVDKIRTLLPQDVLGGDVAQSEPGVSVYVLPPPTPVSLETVEKALRSLPHMALTADPSGSSGPRQNGGNGVKSNGASSTPRDFQLLPVPGHLSVQSIVSDPAMSILLRRRPCEGFTELWIRSPGSTLRNTFTLQVLSELTEALQLAEADSQIRAVVIAGVGRVFSSGIDLPTLSASSNSTVAAFVDSLVTVLRAFLLKLSAFPKLLVAGVNGPAEGLATAILPLFDLVYASDLASFHTAYATLGQVPEAGATYTLAQKVGSPLANDLLLAGRRLSAREALQRGLISDVVFPKSFSQEVTLRCARIACQSAAALETTKFLSRLCDRERVDFMINAECHKLADIWKTSEFRVAAANYVQHCMDDFL</sequence>
<dbReference type="CDD" id="cd06558">
    <property type="entry name" value="crotonase-like"/>
    <property type="match status" value="1"/>
</dbReference>
<comment type="subcellular location">
    <subcellularLocation>
        <location evidence="1">Nucleus</location>
    </subcellularLocation>
</comment>
<evidence type="ECO:0000256" key="5">
    <source>
        <dbReference type="SAM" id="MobiDB-lite"/>
    </source>
</evidence>
<organism evidence="7 8">
    <name type="scientific">Taenia crassiceps</name>
    <dbReference type="NCBI Taxonomy" id="6207"/>
    <lineage>
        <taxon>Eukaryota</taxon>
        <taxon>Metazoa</taxon>
        <taxon>Spiralia</taxon>
        <taxon>Lophotrochozoa</taxon>
        <taxon>Platyhelminthes</taxon>
        <taxon>Cestoda</taxon>
        <taxon>Eucestoda</taxon>
        <taxon>Cyclophyllidea</taxon>
        <taxon>Taeniidae</taxon>
        <taxon>Taenia</taxon>
    </lineage>
</organism>
<feature type="compositionally biased region" description="Polar residues" evidence="5">
    <location>
        <begin position="382"/>
        <end position="392"/>
    </location>
</feature>
<dbReference type="PANTHER" id="PTHR43684">
    <property type="match status" value="1"/>
</dbReference>
<dbReference type="InterPro" id="IPR029045">
    <property type="entry name" value="ClpP/crotonase-like_dom_sf"/>
</dbReference>
<keyword evidence="8" id="KW-1185">Reference proteome</keyword>
<evidence type="ECO:0000256" key="4">
    <source>
        <dbReference type="ARBA" id="ARBA00023242"/>
    </source>
</evidence>
<evidence type="ECO:0000256" key="3">
    <source>
        <dbReference type="ARBA" id="ARBA00022853"/>
    </source>
</evidence>
<dbReference type="InterPro" id="IPR048589">
    <property type="entry name" value="SAMD1-like_WH"/>
</dbReference>
<name>A0ABR4Q772_9CEST</name>
<feature type="region of interest" description="Disordered" evidence="5">
    <location>
        <begin position="363"/>
        <end position="393"/>
    </location>
</feature>
<dbReference type="Pfam" id="PF00378">
    <property type="entry name" value="ECH_1"/>
    <property type="match status" value="1"/>
</dbReference>
<evidence type="ECO:0000256" key="2">
    <source>
        <dbReference type="ARBA" id="ARBA00022553"/>
    </source>
</evidence>
<evidence type="ECO:0000313" key="8">
    <source>
        <dbReference type="Proteomes" id="UP001651158"/>
    </source>
</evidence>
<feature type="compositionally biased region" description="Polar residues" evidence="5">
    <location>
        <begin position="109"/>
        <end position="127"/>
    </location>
</feature>
<dbReference type="InterPro" id="IPR051053">
    <property type="entry name" value="ECH/Chromodomain_protein"/>
</dbReference>
<feature type="region of interest" description="Disordered" evidence="5">
    <location>
        <begin position="251"/>
        <end position="275"/>
    </location>
</feature>
<dbReference type="Pfam" id="PF21524">
    <property type="entry name" value="SAMD1_WH"/>
    <property type="match status" value="1"/>
</dbReference>
<dbReference type="InterPro" id="IPR001753">
    <property type="entry name" value="Enoyl-CoA_hydra/iso"/>
</dbReference>
<accession>A0ABR4Q772</accession>
<comment type="caution">
    <text evidence="7">The sequence shown here is derived from an EMBL/GenBank/DDBJ whole genome shotgun (WGS) entry which is preliminary data.</text>
</comment>
<keyword evidence="2" id="KW-0597">Phosphoprotein</keyword>
<feature type="domain" description="SAMD1-like winged helix (WH)" evidence="6">
    <location>
        <begin position="157"/>
        <end position="233"/>
    </location>
</feature>
<feature type="region of interest" description="Disordered" evidence="5">
    <location>
        <begin position="55"/>
        <end position="162"/>
    </location>
</feature>
<keyword evidence="4" id="KW-0539">Nucleus</keyword>
<reference evidence="7 8" key="1">
    <citation type="journal article" date="2022" name="Front. Cell. Infect. Microbiol.">
        <title>The Genomes of Two Strains of Taenia crassiceps the Animal Model for the Study of Human Cysticercosis.</title>
        <authorList>
            <person name="Bobes R.J."/>
            <person name="Estrada K."/>
            <person name="Rios-Valencia D.G."/>
            <person name="Calderon-Gallegos A."/>
            <person name="de la Torre P."/>
            <person name="Carrero J.C."/>
            <person name="Sanchez-Flores A."/>
            <person name="Laclette J.P."/>
        </authorList>
    </citation>
    <scope>NUCLEOTIDE SEQUENCE [LARGE SCALE GENOMIC DNA]</scope>
    <source>
        <strain evidence="7">WFUcys</strain>
    </source>
</reference>
<dbReference type="SUPFAM" id="SSF52096">
    <property type="entry name" value="ClpP/crotonase"/>
    <property type="match status" value="1"/>
</dbReference>